<reference evidence="1" key="1">
    <citation type="submission" date="2018-05" db="EMBL/GenBank/DDBJ databases">
        <authorList>
            <person name="Lanie J.A."/>
            <person name="Ng W.-L."/>
            <person name="Kazmierczak K.M."/>
            <person name="Andrzejewski T.M."/>
            <person name="Davidsen T.M."/>
            <person name="Wayne K.J."/>
            <person name="Tettelin H."/>
            <person name="Glass J.I."/>
            <person name="Rusch D."/>
            <person name="Podicherti R."/>
            <person name="Tsui H.-C.T."/>
            <person name="Winkler M.E."/>
        </authorList>
    </citation>
    <scope>NUCLEOTIDE SEQUENCE</scope>
</reference>
<feature type="non-terminal residue" evidence="1">
    <location>
        <position position="1"/>
    </location>
</feature>
<evidence type="ECO:0008006" key="2">
    <source>
        <dbReference type="Google" id="ProtNLM"/>
    </source>
</evidence>
<evidence type="ECO:0000313" key="1">
    <source>
        <dbReference type="EMBL" id="SVE18148.1"/>
    </source>
</evidence>
<gene>
    <name evidence="1" type="ORF">METZ01_LOCUS471002</name>
</gene>
<dbReference type="Gene3D" id="3.40.50.150">
    <property type="entry name" value="Vaccinia Virus protein VP39"/>
    <property type="match status" value="1"/>
</dbReference>
<feature type="non-terminal residue" evidence="1">
    <location>
        <position position="246"/>
    </location>
</feature>
<sequence length="246" mass="27684">LNPPYGRVKFLASTLTNEETLARDGIAADQSFVEQVREEVAGEAHRFREISRSIGLGGGEQNLQRIFIALCHRSLAPDGYMSVIAPSAWLGDRDGYELRRSLVSRRCIDGVTLYREDSGLFATVNQVTAVVSLTPPSSRSSIEVDLRNGASHPYLVGYDDIYTTDPERLRIPKLDRERFAVLQRLQSNTRISEFPDIKNARGELDQTACKEFIQDSGRSRLIRGDHLERFVLRPPAYSERPSFVAK</sequence>
<organism evidence="1">
    <name type="scientific">marine metagenome</name>
    <dbReference type="NCBI Taxonomy" id="408172"/>
    <lineage>
        <taxon>unclassified sequences</taxon>
        <taxon>metagenomes</taxon>
        <taxon>ecological metagenomes</taxon>
    </lineage>
</organism>
<dbReference type="SUPFAM" id="SSF53335">
    <property type="entry name" value="S-adenosyl-L-methionine-dependent methyltransferases"/>
    <property type="match status" value="1"/>
</dbReference>
<proteinExistence type="predicted"/>
<protein>
    <recommendedName>
        <fullName evidence="2">DNA methylase adenine-specific domain-containing protein</fullName>
    </recommendedName>
</protein>
<dbReference type="AlphaFoldDB" id="A0A383BFC1"/>
<name>A0A383BFC1_9ZZZZ</name>
<dbReference type="InterPro" id="IPR029063">
    <property type="entry name" value="SAM-dependent_MTases_sf"/>
</dbReference>
<accession>A0A383BFC1</accession>
<dbReference type="EMBL" id="UINC01199626">
    <property type="protein sequence ID" value="SVE18148.1"/>
    <property type="molecule type" value="Genomic_DNA"/>
</dbReference>